<keyword evidence="2" id="KW-0732">Signal</keyword>
<feature type="region of interest" description="Disordered" evidence="1">
    <location>
        <begin position="50"/>
        <end position="79"/>
    </location>
</feature>
<evidence type="ECO:0000256" key="2">
    <source>
        <dbReference type="SAM" id="SignalP"/>
    </source>
</evidence>
<evidence type="ECO:0000313" key="3">
    <source>
        <dbReference type="EMBL" id="KAG0514773.1"/>
    </source>
</evidence>
<organism evidence="3 4">
    <name type="scientific">Sorghum bicolor</name>
    <name type="common">Sorghum</name>
    <name type="synonym">Sorghum vulgare</name>
    <dbReference type="NCBI Taxonomy" id="4558"/>
    <lineage>
        <taxon>Eukaryota</taxon>
        <taxon>Viridiplantae</taxon>
        <taxon>Streptophyta</taxon>
        <taxon>Embryophyta</taxon>
        <taxon>Tracheophyta</taxon>
        <taxon>Spermatophyta</taxon>
        <taxon>Magnoliopsida</taxon>
        <taxon>Liliopsida</taxon>
        <taxon>Poales</taxon>
        <taxon>Poaceae</taxon>
        <taxon>PACMAD clade</taxon>
        <taxon>Panicoideae</taxon>
        <taxon>Andropogonodae</taxon>
        <taxon>Andropogoneae</taxon>
        <taxon>Sorghinae</taxon>
        <taxon>Sorghum</taxon>
    </lineage>
</organism>
<evidence type="ECO:0000256" key="1">
    <source>
        <dbReference type="SAM" id="MobiDB-lite"/>
    </source>
</evidence>
<proteinExistence type="predicted"/>
<name>A0A921Q3M8_SORBI</name>
<feature type="signal peptide" evidence="2">
    <location>
        <begin position="1"/>
        <end position="22"/>
    </location>
</feature>
<dbReference type="EMBL" id="CM027689">
    <property type="protein sequence ID" value="KAG0514773.1"/>
    <property type="molecule type" value="Genomic_DNA"/>
</dbReference>
<feature type="chain" id="PRO_5037034948" evidence="2">
    <location>
        <begin position="23"/>
        <end position="132"/>
    </location>
</feature>
<dbReference type="AlphaFoldDB" id="A0A921Q3M8"/>
<dbReference type="Proteomes" id="UP000807115">
    <property type="component" value="Chromosome 10"/>
</dbReference>
<reference evidence="3" key="2">
    <citation type="submission" date="2020-10" db="EMBL/GenBank/DDBJ databases">
        <authorList>
            <person name="Cooper E.A."/>
            <person name="Brenton Z.W."/>
            <person name="Flinn B.S."/>
            <person name="Jenkins J."/>
            <person name="Shu S."/>
            <person name="Flowers D."/>
            <person name="Luo F."/>
            <person name="Wang Y."/>
            <person name="Xia P."/>
            <person name="Barry K."/>
            <person name="Daum C."/>
            <person name="Lipzen A."/>
            <person name="Yoshinaga Y."/>
            <person name="Schmutz J."/>
            <person name="Saski C."/>
            <person name="Vermerris W."/>
            <person name="Kresovich S."/>
        </authorList>
    </citation>
    <scope>NUCLEOTIDE SEQUENCE</scope>
</reference>
<comment type="caution">
    <text evidence="3">The sequence shown here is derived from an EMBL/GenBank/DDBJ whole genome shotgun (WGS) entry which is preliminary data.</text>
</comment>
<reference evidence="3" key="1">
    <citation type="journal article" date="2019" name="BMC Genomics">
        <title>A new reference genome for Sorghum bicolor reveals high levels of sequence similarity between sweet and grain genotypes: implications for the genetics of sugar metabolism.</title>
        <authorList>
            <person name="Cooper E.A."/>
            <person name="Brenton Z.W."/>
            <person name="Flinn B.S."/>
            <person name="Jenkins J."/>
            <person name="Shu S."/>
            <person name="Flowers D."/>
            <person name="Luo F."/>
            <person name="Wang Y."/>
            <person name="Xia P."/>
            <person name="Barry K."/>
            <person name="Daum C."/>
            <person name="Lipzen A."/>
            <person name="Yoshinaga Y."/>
            <person name="Schmutz J."/>
            <person name="Saski C."/>
            <person name="Vermerris W."/>
            <person name="Kresovich S."/>
        </authorList>
    </citation>
    <scope>NUCLEOTIDE SEQUENCE</scope>
</reference>
<protein>
    <submittedName>
        <fullName evidence="3">Uncharacterized protein</fullName>
    </submittedName>
</protein>
<gene>
    <name evidence="3" type="ORF">BDA96_10G222200</name>
</gene>
<evidence type="ECO:0000313" key="4">
    <source>
        <dbReference type="Proteomes" id="UP000807115"/>
    </source>
</evidence>
<accession>A0A921Q3M8</accession>
<sequence length="132" mass="13843">MSRGTAAAAALFLLLRRHPSPASRLRFSLPFLSLSLFFLTRQQARVLVRVPGDGAPGGQRRHGRGSAPPPSPPSSGPSVFNASSGWGAYAPLLDETLGAFAAAAAVVKLSDCISCKKHRLQLCATEYPTLGS</sequence>